<dbReference type="EMBL" id="JAENGZ010001200">
    <property type="protein sequence ID" value="KAG6949823.1"/>
    <property type="molecule type" value="Genomic_DNA"/>
</dbReference>
<keyword evidence="1" id="KW-0472">Membrane</keyword>
<dbReference type="InterPro" id="IPR044845">
    <property type="entry name" value="HPAT/SRGT1-like"/>
</dbReference>
<evidence type="ECO:0000313" key="3">
    <source>
        <dbReference type="Proteomes" id="UP000688947"/>
    </source>
</evidence>
<dbReference type="PANTHER" id="PTHR31485">
    <property type="entry name" value="PEPTIDYL SERINE ALPHA-GALACTOSYLTRANSFERASE"/>
    <property type="match status" value="1"/>
</dbReference>
<protein>
    <submittedName>
        <fullName evidence="2">Uncharacterized protein</fullName>
    </submittedName>
</protein>
<dbReference type="Proteomes" id="UP000688947">
    <property type="component" value="Unassembled WGS sequence"/>
</dbReference>
<name>A0A8T1TW34_9STRA</name>
<sequence length="494" mass="55192">MASASASRNRWPLQLVAPLCLVSVAFVMVLNYYGFATSTIKASSIVPIEMPALESQTQNQTLLEEIRELLRGMYPIDAVNASDSLGNHSATQPAATLHDQDTLEFPADHDGSNMHIVFSMSCDQRNRLLQQTVVQLTASWVGQKGPITQILSGCSEGERLRVMEEPTLYYDFRRHFTPSFAVNPEPGVEDKYTPYNKPFGLRHFLLNAVPDVKHDIIALVDGDFFFFRPLEANMGRNMSKYYHGRRDPLTVDDTVVDGVALAQDWNALQGGFFAEDKADVLNKVCGGLPCGNVSREDGAEYYGSIGPPYIMTRRDALRMVDDYCHLCVTTRQVSNEWIAEMFAYSVAAANNGIKHTALSHLGISSPNFEGGGHEYWSFVDGTMTNPCEDNLRIVMPKDPPVTVHACQWIGNFYKGVWPNTLANCDSPMLKVPPSTDWSAIETAVEPKSQRIRREEVWAKCTLTKIMNRALVELKQRTCHSGFNTFRGIDAVRMD</sequence>
<dbReference type="AlphaFoldDB" id="A0A8T1TW34"/>
<gene>
    <name evidence="2" type="ORF">JG687_00014602</name>
</gene>
<keyword evidence="1" id="KW-0812">Transmembrane</keyword>
<feature type="transmembrane region" description="Helical" evidence="1">
    <location>
        <begin position="12"/>
        <end position="35"/>
    </location>
</feature>
<proteinExistence type="predicted"/>
<evidence type="ECO:0000256" key="1">
    <source>
        <dbReference type="SAM" id="Phobius"/>
    </source>
</evidence>
<dbReference type="PANTHER" id="PTHR31485:SF7">
    <property type="entry name" value="PEPTIDYL SERINE ALPHA-GALACTOSYLTRANSFERASE"/>
    <property type="match status" value="1"/>
</dbReference>
<accession>A0A8T1TW34</accession>
<keyword evidence="1" id="KW-1133">Transmembrane helix</keyword>
<evidence type="ECO:0000313" key="2">
    <source>
        <dbReference type="EMBL" id="KAG6949823.1"/>
    </source>
</evidence>
<dbReference type="OrthoDB" id="2015991at2759"/>
<dbReference type="VEuPathDB" id="FungiDB:PC110_g8177"/>
<reference evidence="2" key="1">
    <citation type="submission" date="2021-01" db="EMBL/GenBank/DDBJ databases">
        <title>Phytophthora aleatoria, a newly-described species from Pinus radiata is distinct from Phytophthora cactorum isolates based on comparative genomics.</title>
        <authorList>
            <person name="Mcdougal R."/>
            <person name="Panda P."/>
            <person name="Williams N."/>
            <person name="Studholme D.J."/>
        </authorList>
    </citation>
    <scope>NUCLEOTIDE SEQUENCE</scope>
    <source>
        <strain evidence="2">NZFS 3830</strain>
    </source>
</reference>
<dbReference type="GO" id="GO:0016757">
    <property type="term" value="F:glycosyltransferase activity"/>
    <property type="evidence" value="ECO:0007669"/>
    <property type="project" value="InterPro"/>
</dbReference>
<comment type="caution">
    <text evidence="2">The sequence shown here is derived from an EMBL/GenBank/DDBJ whole genome shotgun (WGS) entry which is preliminary data.</text>
</comment>
<organism evidence="2 3">
    <name type="scientific">Phytophthora cactorum</name>
    <dbReference type="NCBI Taxonomy" id="29920"/>
    <lineage>
        <taxon>Eukaryota</taxon>
        <taxon>Sar</taxon>
        <taxon>Stramenopiles</taxon>
        <taxon>Oomycota</taxon>
        <taxon>Peronosporomycetes</taxon>
        <taxon>Peronosporales</taxon>
        <taxon>Peronosporaceae</taxon>
        <taxon>Phytophthora</taxon>
    </lineage>
</organism>